<evidence type="ECO:0000313" key="4">
    <source>
        <dbReference type="Proteomes" id="UP000185192"/>
    </source>
</evidence>
<feature type="chain" id="PRO_5012771479" evidence="1">
    <location>
        <begin position="26"/>
        <end position="310"/>
    </location>
</feature>
<dbReference type="PANTHER" id="PTHR43798">
    <property type="entry name" value="MONOACYLGLYCEROL LIPASE"/>
    <property type="match status" value="1"/>
</dbReference>
<keyword evidence="4" id="KW-1185">Reference proteome</keyword>
<dbReference type="InterPro" id="IPR000073">
    <property type="entry name" value="AB_hydrolase_1"/>
</dbReference>
<feature type="signal peptide" evidence="1">
    <location>
        <begin position="1"/>
        <end position="25"/>
    </location>
</feature>
<evidence type="ECO:0000256" key="1">
    <source>
        <dbReference type="SAM" id="SignalP"/>
    </source>
</evidence>
<evidence type="ECO:0000259" key="2">
    <source>
        <dbReference type="Pfam" id="PF00561"/>
    </source>
</evidence>
<proteinExistence type="predicted"/>
<dbReference type="GO" id="GO:0046464">
    <property type="term" value="P:acylglycerol catabolic process"/>
    <property type="evidence" value="ECO:0007669"/>
    <property type="project" value="TreeGrafter"/>
</dbReference>
<accession>A0A1N6D9I0</accession>
<feature type="domain" description="AB hydrolase-1" evidence="2">
    <location>
        <begin position="59"/>
        <end position="179"/>
    </location>
</feature>
<dbReference type="Proteomes" id="UP000185192">
    <property type="component" value="Unassembled WGS sequence"/>
</dbReference>
<dbReference type="OrthoDB" id="9779853at2"/>
<dbReference type="InterPro" id="IPR029058">
    <property type="entry name" value="AB_hydrolase_fold"/>
</dbReference>
<dbReference type="SUPFAM" id="SSF53474">
    <property type="entry name" value="alpha/beta-Hydrolases"/>
    <property type="match status" value="1"/>
</dbReference>
<evidence type="ECO:0000313" key="3">
    <source>
        <dbReference type="EMBL" id="SIN67344.1"/>
    </source>
</evidence>
<dbReference type="AlphaFoldDB" id="A0A1N6D9I0"/>
<protein>
    <submittedName>
        <fullName evidence="3">Pimeloyl-ACP methyl ester carboxylesterase</fullName>
    </submittedName>
</protein>
<dbReference type="Gene3D" id="3.40.50.1820">
    <property type="entry name" value="alpha/beta hydrolase"/>
    <property type="match status" value="1"/>
</dbReference>
<dbReference type="STRING" id="1123272.SAMN02745824_1717"/>
<dbReference type="EMBL" id="FSQW01000001">
    <property type="protein sequence ID" value="SIN67344.1"/>
    <property type="molecule type" value="Genomic_DNA"/>
</dbReference>
<dbReference type="RefSeq" id="WP_074204599.1">
    <property type="nucleotide sequence ID" value="NZ_FSQW01000001.1"/>
</dbReference>
<sequence>MMKVRKFTAFLGAVALTLSMSEAVAEDVVATRTSETIMTKGGNDVPIAVTISGNPQGRPILFVHGFLASTINWQKQLHSDLGDRYKLVSVDIRGHGSSGKPANREAYTDTGLVAQDIAAALRAAEVESPLIVGWSYGGLFVMDYVRHFGTDNVAGIVLIETIGGMLPPPPPPPETPERMARIELSRSANIFTIKKWTDEFVDYWSAYEELPADEREMVELSAMLVPHYVRRHLRDHPVDNSDLVKDIDRKVLFLNGGESLSPKKGDVDQIQSLIARSTSKIYPGYKSMVQWYNAAQINADIDLFYQTITP</sequence>
<organism evidence="3 4">
    <name type="scientific">Parasphingorhabdus marina DSM 22363</name>
    <dbReference type="NCBI Taxonomy" id="1123272"/>
    <lineage>
        <taxon>Bacteria</taxon>
        <taxon>Pseudomonadati</taxon>
        <taxon>Pseudomonadota</taxon>
        <taxon>Alphaproteobacteria</taxon>
        <taxon>Sphingomonadales</taxon>
        <taxon>Sphingomonadaceae</taxon>
        <taxon>Parasphingorhabdus</taxon>
    </lineage>
</organism>
<name>A0A1N6D9I0_9SPHN</name>
<dbReference type="InterPro" id="IPR050266">
    <property type="entry name" value="AB_hydrolase_sf"/>
</dbReference>
<dbReference type="GO" id="GO:0047372">
    <property type="term" value="F:monoacylglycerol lipase activity"/>
    <property type="evidence" value="ECO:0007669"/>
    <property type="project" value="TreeGrafter"/>
</dbReference>
<keyword evidence="1" id="KW-0732">Signal</keyword>
<dbReference type="GO" id="GO:0016020">
    <property type="term" value="C:membrane"/>
    <property type="evidence" value="ECO:0007669"/>
    <property type="project" value="TreeGrafter"/>
</dbReference>
<gene>
    <name evidence="3" type="ORF">SAMN02745824_1717</name>
</gene>
<reference evidence="4" key="1">
    <citation type="submission" date="2016-11" db="EMBL/GenBank/DDBJ databases">
        <authorList>
            <person name="Varghese N."/>
            <person name="Submissions S."/>
        </authorList>
    </citation>
    <scope>NUCLEOTIDE SEQUENCE [LARGE SCALE GENOMIC DNA]</scope>
    <source>
        <strain evidence="4">DSM 22363</strain>
    </source>
</reference>
<dbReference type="PANTHER" id="PTHR43798:SF5">
    <property type="entry name" value="MONOACYLGLYCEROL LIPASE ABHD6"/>
    <property type="match status" value="1"/>
</dbReference>
<dbReference type="Pfam" id="PF00561">
    <property type="entry name" value="Abhydrolase_1"/>
    <property type="match status" value="1"/>
</dbReference>